<evidence type="ECO:0000256" key="4">
    <source>
        <dbReference type="ARBA" id="ARBA00013078"/>
    </source>
</evidence>
<dbReference type="SFLD" id="SFLDG01129">
    <property type="entry name" value="C1.5:_HAD__Beta-PGM__Phosphata"/>
    <property type="match status" value="1"/>
</dbReference>
<evidence type="ECO:0000256" key="2">
    <source>
        <dbReference type="ARBA" id="ARBA00004818"/>
    </source>
</evidence>
<evidence type="ECO:0000256" key="3">
    <source>
        <dbReference type="ARBA" id="ARBA00006171"/>
    </source>
</evidence>
<comment type="pathway">
    <text evidence="2">Organic acid metabolism; glycolate biosynthesis; glycolate from 2-phosphoglycolate: step 1/1.</text>
</comment>
<proteinExistence type="inferred from homology"/>
<dbReference type="RefSeq" id="WP_341368007.1">
    <property type="nucleotide sequence ID" value="NZ_CP150951.2"/>
</dbReference>
<dbReference type="EMBL" id="CP150951">
    <property type="protein sequence ID" value="WZC49897.1"/>
    <property type="molecule type" value="Genomic_DNA"/>
</dbReference>
<comment type="catalytic activity">
    <reaction evidence="1">
        <text>2-phosphoglycolate + H2O = glycolate + phosphate</text>
        <dbReference type="Rhea" id="RHEA:14369"/>
        <dbReference type="ChEBI" id="CHEBI:15377"/>
        <dbReference type="ChEBI" id="CHEBI:29805"/>
        <dbReference type="ChEBI" id="CHEBI:43474"/>
        <dbReference type="ChEBI" id="CHEBI:58033"/>
        <dbReference type="EC" id="3.1.3.18"/>
    </reaction>
</comment>
<comment type="similarity">
    <text evidence="3">Belongs to the HAD-like hydrolase superfamily. CbbY/CbbZ/Gph/YieH family.</text>
</comment>
<gene>
    <name evidence="5" type="ORF">AABB29_04405</name>
</gene>
<dbReference type="InterPro" id="IPR036412">
    <property type="entry name" value="HAD-like_sf"/>
</dbReference>
<name>A0ABZ2V7D5_9RHOB</name>
<dbReference type="Proteomes" id="UP001440612">
    <property type="component" value="Chromosome"/>
</dbReference>
<dbReference type="NCBIfam" id="TIGR01509">
    <property type="entry name" value="HAD-SF-IA-v3"/>
    <property type="match status" value="1"/>
</dbReference>
<dbReference type="InterPro" id="IPR023214">
    <property type="entry name" value="HAD_sf"/>
</dbReference>
<accession>A0ABZ2V7D5</accession>
<dbReference type="InterPro" id="IPR041492">
    <property type="entry name" value="HAD_2"/>
</dbReference>
<keyword evidence="5" id="KW-0378">Hydrolase</keyword>
<evidence type="ECO:0000313" key="5">
    <source>
        <dbReference type="EMBL" id="WZC49897.1"/>
    </source>
</evidence>
<dbReference type="Gene3D" id="3.40.50.1000">
    <property type="entry name" value="HAD superfamily/HAD-like"/>
    <property type="match status" value="1"/>
</dbReference>
<protein>
    <recommendedName>
        <fullName evidence="4">phosphoglycolate phosphatase</fullName>
        <ecNumber evidence="4">3.1.3.18</ecNumber>
    </recommendedName>
</protein>
<sequence>MNPELVIFDCDGVLVDTENLTCRVISLNLNRHGFAITPEDTHTLFAGGTIASAGAEAVRRGASLPADWVDQMYTEIFDALRQGVDVIDGVTELIDLLAQNGVAMAIASNGPVAKMEITLRPSGLWDAFAGRIYSGHDHTPKPAPDMLLRIMEDAEVSAAQTVMIDDMPSGCQAARAAGITCFGYVADGDPARIDGTGAIPAPSMTAIINALKLR</sequence>
<dbReference type="PANTHER" id="PTHR43434:SF1">
    <property type="entry name" value="PHOSPHOGLYCOLATE PHOSPHATASE"/>
    <property type="match status" value="1"/>
</dbReference>
<dbReference type="EC" id="3.1.3.18" evidence="4"/>
<organism evidence="5 6">
    <name type="scientific">Yoonia phaeophyticola</name>
    <dbReference type="NCBI Taxonomy" id="3137369"/>
    <lineage>
        <taxon>Bacteria</taxon>
        <taxon>Pseudomonadati</taxon>
        <taxon>Pseudomonadota</taxon>
        <taxon>Alphaproteobacteria</taxon>
        <taxon>Rhodobacterales</taxon>
        <taxon>Paracoccaceae</taxon>
        <taxon>Yoonia</taxon>
    </lineage>
</organism>
<dbReference type="Gene3D" id="1.10.150.240">
    <property type="entry name" value="Putative phosphatase, domain 2"/>
    <property type="match status" value="1"/>
</dbReference>
<dbReference type="GO" id="GO:0016787">
    <property type="term" value="F:hydrolase activity"/>
    <property type="evidence" value="ECO:0007669"/>
    <property type="project" value="UniProtKB-KW"/>
</dbReference>
<dbReference type="InterPro" id="IPR023198">
    <property type="entry name" value="PGP-like_dom2"/>
</dbReference>
<evidence type="ECO:0000256" key="1">
    <source>
        <dbReference type="ARBA" id="ARBA00000830"/>
    </source>
</evidence>
<dbReference type="InterPro" id="IPR006439">
    <property type="entry name" value="HAD-SF_hydro_IA"/>
</dbReference>
<evidence type="ECO:0000313" key="6">
    <source>
        <dbReference type="Proteomes" id="UP001440612"/>
    </source>
</evidence>
<dbReference type="SFLD" id="SFLDS00003">
    <property type="entry name" value="Haloacid_Dehalogenase"/>
    <property type="match status" value="1"/>
</dbReference>
<dbReference type="Pfam" id="PF13419">
    <property type="entry name" value="HAD_2"/>
    <property type="match status" value="1"/>
</dbReference>
<dbReference type="PANTHER" id="PTHR43434">
    <property type="entry name" value="PHOSPHOGLYCOLATE PHOSPHATASE"/>
    <property type="match status" value="1"/>
</dbReference>
<keyword evidence="6" id="KW-1185">Reference proteome</keyword>
<dbReference type="SUPFAM" id="SSF56784">
    <property type="entry name" value="HAD-like"/>
    <property type="match status" value="1"/>
</dbReference>
<dbReference type="InterPro" id="IPR050155">
    <property type="entry name" value="HAD-like_hydrolase_sf"/>
</dbReference>
<reference evidence="6" key="1">
    <citation type="submission" date="2024-04" db="EMBL/GenBank/DDBJ databases">
        <title>Phylogenomic analyses of a clade within the roseobacter group suggest taxonomic reassignments of species of the genera Aestuariivita, Citreicella, Loktanella, Nautella, Pelagibaca, Ruegeria, Thalassobius, Thiobacimonas and Tropicibacter, and the proposal o.</title>
        <authorList>
            <person name="Jeon C.O."/>
        </authorList>
    </citation>
    <scope>NUCLEOTIDE SEQUENCE [LARGE SCALE GENOMIC DNA]</scope>
    <source>
        <strain evidence="6">BS5-3</strain>
    </source>
</reference>